<evidence type="ECO:0000313" key="5">
    <source>
        <dbReference type="Proteomes" id="UP000194933"/>
    </source>
</evidence>
<dbReference type="STRING" id="1987383.A5844_002198"/>
<dbReference type="InterPro" id="IPR016977">
    <property type="entry name" value="ComGF"/>
</dbReference>
<gene>
    <name evidence="4" type="ORF">A5844_002198</name>
</gene>
<evidence type="ECO:0000256" key="2">
    <source>
        <dbReference type="ARBA" id="ARBA00023287"/>
    </source>
</evidence>
<keyword evidence="3" id="KW-0812">Transmembrane</keyword>
<comment type="caution">
    <text evidence="4">The sequence shown here is derived from an EMBL/GenBank/DDBJ whole genome shotgun (WGS) entry which is preliminary data.</text>
</comment>
<keyword evidence="3" id="KW-1133">Transmembrane helix</keyword>
<dbReference type="AlphaFoldDB" id="A0A242JYV0"/>
<dbReference type="EMBL" id="NGMO01000003">
    <property type="protein sequence ID" value="OTP10498.1"/>
    <property type="molecule type" value="Genomic_DNA"/>
</dbReference>
<dbReference type="Pfam" id="PF15980">
    <property type="entry name" value="ComGF"/>
    <property type="match status" value="1"/>
</dbReference>
<feature type="transmembrane region" description="Helical" evidence="3">
    <location>
        <begin position="12"/>
        <end position="35"/>
    </location>
</feature>
<keyword evidence="3" id="KW-0472">Membrane</keyword>
<evidence type="ECO:0000256" key="3">
    <source>
        <dbReference type="SAM" id="Phobius"/>
    </source>
</evidence>
<protein>
    <recommendedName>
        <fullName evidence="6">Prepilin-type N-terminal cleavage/methylation domain-containing protein</fullName>
    </recommendedName>
</protein>
<reference evidence="4 5" key="1">
    <citation type="submission" date="2017-05" db="EMBL/GenBank/DDBJ databases">
        <title>The Genome Sequence of Enterococcus sp. 10A9_DIV0425.</title>
        <authorList>
            <consortium name="The Broad Institute Genomics Platform"/>
            <consortium name="The Broad Institute Genomic Center for Infectious Diseases"/>
            <person name="Earl A."/>
            <person name="Manson A."/>
            <person name="Schwartman J."/>
            <person name="Gilmore M."/>
            <person name="Abouelleil A."/>
            <person name="Cao P."/>
            <person name="Chapman S."/>
            <person name="Cusick C."/>
            <person name="Shea T."/>
            <person name="Young S."/>
            <person name="Neafsey D."/>
            <person name="Nusbaum C."/>
            <person name="Birren B."/>
        </authorList>
    </citation>
    <scope>NUCLEOTIDE SEQUENCE [LARGE SCALE GENOMIC DNA]</scope>
    <source>
        <strain evidence="4 5">10A9_DIV0425</strain>
    </source>
</reference>
<evidence type="ECO:0000313" key="4">
    <source>
        <dbReference type="EMBL" id="OTP10498.1"/>
    </source>
</evidence>
<keyword evidence="2" id="KW-0178">Competence</keyword>
<evidence type="ECO:0008006" key="6">
    <source>
        <dbReference type="Google" id="ProtNLM"/>
    </source>
</evidence>
<dbReference type="Proteomes" id="UP000194933">
    <property type="component" value="Unassembled WGS sequence"/>
</dbReference>
<evidence type="ECO:0000256" key="1">
    <source>
        <dbReference type="ARBA" id="ARBA00004241"/>
    </source>
</evidence>
<dbReference type="InterPro" id="IPR012902">
    <property type="entry name" value="N_methyl_site"/>
</dbReference>
<dbReference type="NCBIfam" id="TIGR02532">
    <property type="entry name" value="IV_pilin_GFxxxE"/>
    <property type="match status" value="1"/>
</dbReference>
<dbReference type="RefSeq" id="WP_256924554.1">
    <property type="nucleotide sequence ID" value="NZ_NGMO01000003.1"/>
</dbReference>
<name>A0A242JYV0_9ENTE</name>
<dbReference type="NCBIfam" id="NF041002">
    <property type="entry name" value="pilin_ComGF"/>
    <property type="match status" value="1"/>
</dbReference>
<dbReference type="GO" id="GO:0030420">
    <property type="term" value="P:establishment of competence for transformation"/>
    <property type="evidence" value="ECO:0007669"/>
    <property type="project" value="UniProtKB-KW"/>
</dbReference>
<keyword evidence="5" id="KW-1185">Reference proteome</keyword>
<proteinExistence type="predicted"/>
<organism evidence="4 5">
    <name type="scientific">Candidatus Enterococcus wittei</name>
    <dbReference type="NCBI Taxonomy" id="1987383"/>
    <lineage>
        <taxon>Bacteria</taxon>
        <taxon>Bacillati</taxon>
        <taxon>Bacillota</taxon>
        <taxon>Bacilli</taxon>
        <taxon>Lactobacillales</taxon>
        <taxon>Enterococcaceae</taxon>
        <taxon>Enterococcus</taxon>
    </lineage>
</organism>
<comment type="subcellular location">
    <subcellularLocation>
        <location evidence="1">Cell surface</location>
    </subcellularLocation>
</comment>
<sequence>MKLRVRIKYSAFTLIECIISLVVLSSILLTFSLFIRQTEKINLFLQSKEQKEWLIFLAQLDEEVSHSTNMYVKENRLYYEKEKIYILESHQEMIRKRSMSGGHQPMLTGVEEVEMKEEKNSISLIVTFKNGESMYGIWTKPKRETTGREYFIFHIDVIFNVSFFDAGIT</sequence>
<dbReference type="GO" id="GO:0009986">
    <property type="term" value="C:cell surface"/>
    <property type="evidence" value="ECO:0007669"/>
    <property type="project" value="UniProtKB-SubCell"/>
</dbReference>
<accession>A0A242JYV0</accession>